<protein>
    <submittedName>
        <fullName evidence="2">Integrase core domain protein</fullName>
    </submittedName>
</protein>
<dbReference type="EMBL" id="FWFR01000003">
    <property type="protein sequence ID" value="SLN74194.1"/>
    <property type="molecule type" value="Genomic_DNA"/>
</dbReference>
<dbReference type="PANTHER" id="PTHR47515">
    <property type="entry name" value="LOW CALCIUM RESPONSE LOCUS PROTEIN T"/>
    <property type="match status" value="1"/>
</dbReference>
<evidence type="ECO:0000313" key="2">
    <source>
        <dbReference type="EMBL" id="SLN74194.1"/>
    </source>
</evidence>
<keyword evidence="3" id="KW-1185">Reference proteome</keyword>
<proteinExistence type="predicted"/>
<gene>
    <name evidence="2" type="ORF">OCH7691_03708</name>
</gene>
<organism evidence="2 3">
    <name type="scientific">Oceanibacterium hippocampi</name>
    <dbReference type="NCBI Taxonomy" id="745714"/>
    <lineage>
        <taxon>Bacteria</taxon>
        <taxon>Pseudomonadati</taxon>
        <taxon>Pseudomonadota</taxon>
        <taxon>Alphaproteobacteria</taxon>
        <taxon>Sneathiellales</taxon>
        <taxon>Sneathiellaceae</taxon>
        <taxon>Oceanibacterium</taxon>
    </lineage>
</organism>
<sequence length="67" mass="7531">MVDGRRFRILCVIEDFSRECLATVVDNSIPGERVARELDAIAGQRGYPCMIVSDNGTELTANVMLRW</sequence>
<feature type="domain" description="Integrase catalytic" evidence="1">
    <location>
        <begin position="1"/>
        <end position="67"/>
    </location>
</feature>
<dbReference type="AlphaFoldDB" id="A0A1Y5TZ56"/>
<dbReference type="Gene3D" id="3.30.420.10">
    <property type="entry name" value="Ribonuclease H-like superfamily/Ribonuclease H"/>
    <property type="match status" value="1"/>
</dbReference>
<dbReference type="Pfam" id="PF00665">
    <property type="entry name" value="rve"/>
    <property type="match status" value="1"/>
</dbReference>
<dbReference type="SUPFAM" id="SSF53098">
    <property type="entry name" value="Ribonuclease H-like"/>
    <property type="match status" value="1"/>
</dbReference>
<dbReference type="PANTHER" id="PTHR47515:SF1">
    <property type="entry name" value="BLR2054 PROTEIN"/>
    <property type="match status" value="1"/>
</dbReference>
<dbReference type="InParanoid" id="A0A1Y5TZ56"/>
<evidence type="ECO:0000313" key="3">
    <source>
        <dbReference type="Proteomes" id="UP000193200"/>
    </source>
</evidence>
<dbReference type="GO" id="GO:0003676">
    <property type="term" value="F:nucleic acid binding"/>
    <property type="evidence" value="ECO:0007669"/>
    <property type="project" value="InterPro"/>
</dbReference>
<dbReference type="InterPro" id="IPR001584">
    <property type="entry name" value="Integrase_cat-core"/>
</dbReference>
<dbReference type="PROSITE" id="PS50994">
    <property type="entry name" value="INTEGRASE"/>
    <property type="match status" value="1"/>
</dbReference>
<evidence type="ECO:0000259" key="1">
    <source>
        <dbReference type="PROSITE" id="PS50994"/>
    </source>
</evidence>
<accession>A0A1Y5TZ56</accession>
<dbReference type="Proteomes" id="UP000193200">
    <property type="component" value="Unassembled WGS sequence"/>
</dbReference>
<dbReference type="InterPro" id="IPR036397">
    <property type="entry name" value="RNaseH_sf"/>
</dbReference>
<dbReference type="GO" id="GO:0015074">
    <property type="term" value="P:DNA integration"/>
    <property type="evidence" value="ECO:0007669"/>
    <property type="project" value="InterPro"/>
</dbReference>
<reference evidence="2 3" key="1">
    <citation type="submission" date="2017-03" db="EMBL/GenBank/DDBJ databases">
        <authorList>
            <person name="Afonso C.L."/>
            <person name="Miller P.J."/>
            <person name="Scott M.A."/>
            <person name="Spackman E."/>
            <person name="Goraichik I."/>
            <person name="Dimitrov K.M."/>
            <person name="Suarez D.L."/>
            <person name="Swayne D.E."/>
        </authorList>
    </citation>
    <scope>NUCLEOTIDE SEQUENCE [LARGE SCALE GENOMIC DNA]</scope>
    <source>
        <strain evidence="2 3">CECT 7691</strain>
    </source>
</reference>
<dbReference type="InterPro" id="IPR012337">
    <property type="entry name" value="RNaseH-like_sf"/>
</dbReference>
<name>A0A1Y5TZ56_9PROT</name>